<evidence type="ECO:0000256" key="6">
    <source>
        <dbReference type="ARBA" id="ARBA00022884"/>
    </source>
</evidence>
<comment type="function">
    <text evidence="11">Catalyzes the attachment of tyrosine to tRNA(Tyr) in a two-step reaction: tyrosine is first activated by ATP to form Tyr-AMP and then transferred to the acceptor end of tRNA(Tyr).</text>
</comment>
<evidence type="ECO:0000256" key="9">
    <source>
        <dbReference type="ARBA" id="ARBA00048248"/>
    </source>
</evidence>
<dbReference type="CDD" id="cd00805">
    <property type="entry name" value="TyrRS_core"/>
    <property type="match status" value="1"/>
</dbReference>
<dbReference type="InterPro" id="IPR002305">
    <property type="entry name" value="aa-tRNA-synth_Ic"/>
</dbReference>
<dbReference type="SUPFAM" id="SSF52374">
    <property type="entry name" value="Nucleotidylyl transferase"/>
    <property type="match status" value="1"/>
</dbReference>
<keyword evidence="4 11" id="KW-0547">Nucleotide-binding</keyword>
<evidence type="ECO:0000256" key="11">
    <source>
        <dbReference type="HAMAP-Rule" id="MF_02006"/>
    </source>
</evidence>
<dbReference type="Proteomes" id="UP000248536">
    <property type="component" value="Chromosome"/>
</dbReference>
<dbReference type="GO" id="GO:0005829">
    <property type="term" value="C:cytosol"/>
    <property type="evidence" value="ECO:0007669"/>
    <property type="project" value="TreeGrafter"/>
</dbReference>
<dbReference type="RefSeq" id="WP_112379735.1">
    <property type="nucleotide sequence ID" value="NZ_CP030104.1"/>
</dbReference>
<evidence type="ECO:0000256" key="8">
    <source>
        <dbReference type="ARBA" id="ARBA00023146"/>
    </source>
</evidence>
<feature type="short sequence motif" description="'HIGH' region" evidence="11">
    <location>
        <begin position="39"/>
        <end position="48"/>
    </location>
</feature>
<sequence>MPKNFVQELQWRGMVHDSMPGAEEHLMEGMQAAYVGIDPTADSLHIGHLVSVMMLRHFQLAGHKPFALVGGATGMIGDPSGKSSERNLLDEKTLRHNQEALKKQLGRFLDFESDEPNAAVLVNNYDWMKDFSFLDFIRDVGKHITVNYMMAKDSVKKRLSSDAKEGMSFTEFTYQLVQGYDFLYLYQNHNCTLQMGGSDQWGNITTGTELIRRIGGGKGYALTCPLITKADGTKFGKTESGNVWLDPERTSPYRFYQYWLNTSDEDAEKYIKIFTFLNKEEIEDLISEHKKVPHLRLLQKKLAEEITIKVHSKIDLENAIKASNILFGKSTSQDLKHLDEKTFLDVFEGVPQANISKEELEQGLDMIGALAAKTGFLGSNGEARRELKQNSISVNKERVKEDYLITASDLINNRFVLLQRGKKNYFVLIVN</sequence>
<feature type="binding site" evidence="11">
    <location>
        <position position="34"/>
    </location>
    <ligand>
        <name>L-tyrosine</name>
        <dbReference type="ChEBI" id="CHEBI:58315"/>
    </ligand>
</feature>
<dbReference type="NCBIfam" id="TIGR00234">
    <property type="entry name" value="tyrS"/>
    <property type="match status" value="1"/>
</dbReference>
<comment type="catalytic activity">
    <reaction evidence="9 11">
        <text>tRNA(Tyr) + L-tyrosine + ATP = L-tyrosyl-tRNA(Tyr) + AMP + diphosphate + H(+)</text>
        <dbReference type="Rhea" id="RHEA:10220"/>
        <dbReference type="Rhea" id="RHEA-COMP:9706"/>
        <dbReference type="Rhea" id="RHEA-COMP:9707"/>
        <dbReference type="ChEBI" id="CHEBI:15378"/>
        <dbReference type="ChEBI" id="CHEBI:30616"/>
        <dbReference type="ChEBI" id="CHEBI:33019"/>
        <dbReference type="ChEBI" id="CHEBI:58315"/>
        <dbReference type="ChEBI" id="CHEBI:78442"/>
        <dbReference type="ChEBI" id="CHEBI:78536"/>
        <dbReference type="ChEBI" id="CHEBI:456215"/>
        <dbReference type="EC" id="6.1.1.1"/>
    </reaction>
</comment>
<protein>
    <recommendedName>
        <fullName evidence="11">Tyrosine--tRNA ligase</fullName>
        <ecNumber evidence="11">6.1.1.1</ecNumber>
    </recommendedName>
    <alternativeName>
        <fullName evidence="11">Tyrosyl-tRNA synthetase</fullName>
        <shortName evidence="11">TyrRS</shortName>
    </alternativeName>
</protein>
<evidence type="ECO:0000313" key="14">
    <source>
        <dbReference type="EMBL" id="AWX44104.1"/>
    </source>
</evidence>
<evidence type="ECO:0000313" key="15">
    <source>
        <dbReference type="Proteomes" id="UP000248536"/>
    </source>
</evidence>
<dbReference type="OrthoDB" id="9804243at2"/>
<dbReference type="InterPro" id="IPR054608">
    <property type="entry name" value="SYY-like_C"/>
</dbReference>
<evidence type="ECO:0000256" key="1">
    <source>
        <dbReference type="ARBA" id="ARBA00004496"/>
    </source>
</evidence>
<dbReference type="InterPro" id="IPR024088">
    <property type="entry name" value="Tyr-tRNA-ligase_bac-type"/>
</dbReference>
<dbReference type="EC" id="6.1.1.1" evidence="11"/>
<dbReference type="GO" id="GO:0004831">
    <property type="term" value="F:tyrosine-tRNA ligase activity"/>
    <property type="evidence" value="ECO:0007669"/>
    <property type="project" value="UniProtKB-UniRule"/>
</dbReference>
<dbReference type="InterPro" id="IPR001412">
    <property type="entry name" value="aa-tRNA-synth_I_CS"/>
</dbReference>
<keyword evidence="2 11" id="KW-0963">Cytoplasm</keyword>
<dbReference type="GO" id="GO:0006437">
    <property type="term" value="P:tyrosyl-tRNA aminoacylation"/>
    <property type="evidence" value="ECO:0007669"/>
    <property type="project" value="UniProtKB-UniRule"/>
</dbReference>
<dbReference type="Pfam" id="PF22421">
    <property type="entry name" value="SYY_C-terminal"/>
    <property type="match status" value="1"/>
</dbReference>
<feature type="binding site" evidence="11">
    <location>
        <position position="174"/>
    </location>
    <ligand>
        <name>L-tyrosine</name>
        <dbReference type="ChEBI" id="CHEBI:58315"/>
    </ligand>
</feature>
<keyword evidence="8 11" id="KW-0030">Aminoacyl-tRNA synthetase</keyword>
<comment type="subcellular location">
    <subcellularLocation>
        <location evidence="1 11">Cytoplasm</location>
    </subcellularLocation>
</comment>
<gene>
    <name evidence="14" type="primary">yarS</name>
    <name evidence="11" type="synonym">tyrS</name>
    <name evidence="14" type="ORF">HME9304_01104</name>
</gene>
<dbReference type="InterPro" id="IPR002307">
    <property type="entry name" value="Tyr-tRNA-ligase"/>
</dbReference>
<dbReference type="PANTHER" id="PTHR11766">
    <property type="entry name" value="TYROSYL-TRNA SYNTHETASE"/>
    <property type="match status" value="1"/>
</dbReference>
<feature type="short sequence motif" description="'KMSKS' region" evidence="11">
    <location>
        <begin position="234"/>
        <end position="238"/>
    </location>
</feature>
<name>A0A2Z4LR97_9FLAO</name>
<keyword evidence="7 11" id="KW-0648">Protein biosynthesis</keyword>
<dbReference type="Pfam" id="PF00579">
    <property type="entry name" value="tRNA-synt_1b"/>
    <property type="match status" value="1"/>
</dbReference>
<dbReference type="PROSITE" id="PS50889">
    <property type="entry name" value="S4"/>
    <property type="match status" value="1"/>
</dbReference>
<dbReference type="GO" id="GO:0003723">
    <property type="term" value="F:RNA binding"/>
    <property type="evidence" value="ECO:0007669"/>
    <property type="project" value="UniProtKB-KW"/>
</dbReference>
<dbReference type="AlphaFoldDB" id="A0A2Z4LR97"/>
<dbReference type="FunFam" id="1.10.240.10:FF:000001">
    <property type="entry name" value="Tyrosine--tRNA ligase"/>
    <property type="match status" value="1"/>
</dbReference>
<dbReference type="HAMAP" id="MF_02006">
    <property type="entry name" value="Tyr_tRNA_synth_type1"/>
    <property type="match status" value="1"/>
</dbReference>
<comment type="similarity">
    <text evidence="10 11">Belongs to the class-I aminoacyl-tRNA synthetase family. TyrS type 1 subfamily.</text>
</comment>
<proteinExistence type="inferred from homology"/>
<feature type="binding site" evidence="11">
    <location>
        <position position="237"/>
    </location>
    <ligand>
        <name>ATP</name>
        <dbReference type="ChEBI" id="CHEBI:30616"/>
    </ligand>
</feature>
<evidence type="ECO:0000256" key="12">
    <source>
        <dbReference type="PROSITE-ProRule" id="PRU00182"/>
    </source>
</evidence>
<dbReference type="SUPFAM" id="SSF55174">
    <property type="entry name" value="Alpha-L RNA-binding motif"/>
    <property type="match status" value="1"/>
</dbReference>
<accession>A0A2Z4LR97</accession>
<dbReference type="FunFam" id="3.40.50.620:FF:000008">
    <property type="entry name" value="Tyrosine--tRNA ligase"/>
    <property type="match status" value="1"/>
</dbReference>
<keyword evidence="6 12" id="KW-0694">RNA-binding</keyword>
<evidence type="ECO:0000256" key="10">
    <source>
        <dbReference type="ARBA" id="ARBA00060965"/>
    </source>
</evidence>
<dbReference type="Gene3D" id="1.10.240.10">
    <property type="entry name" value="Tyrosyl-Transfer RNA Synthetase"/>
    <property type="match status" value="1"/>
</dbReference>
<dbReference type="Gene3D" id="3.10.290.10">
    <property type="entry name" value="RNA-binding S4 domain"/>
    <property type="match status" value="1"/>
</dbReference>
<evidence type="ECO:0000256" key="5">
    <source>
        <dbReference type="ARBA" id="ARBA00022840"/>
    </source>
</evidence>
<keyword evidence="3 11" id="KW-0436">Ligase</keyword>
<feature type="domain" description="Tyrosine--tRNA ligase SYY-like C-terminal" evidence="13">
    <location>
        <begin position="345"/>
        <end position="427"/>
    </location>
</feature>
<dbReference type="KEGG" id="spon:HME9304_01104"/>
<dbReference type="PRINTS" id="PR01040">
    <property type="entry name" value="TRNASYNTHTYR"/>
</dbReference>
<keyword evidence="15" id="KW-1185">Reference proteome</keyword>
<evidence type="ECO:0000256" key="4">
    <source>
        <dbReference type="ARBA" id="ARBA00022741"/>
    </source>
</evidence>
<dbReference type="GO" id="GO:0005524">
    <property type="term" value="F:ATP binding"/>
    <property type="evidence" value="ECO:0007669"/>
    <property type="project" value="UniProtKB-UniRule"/>
</dbReference>
<dbReference type="EMBL" id="CP030104">
    <property type="protein sequence ID" value="AWX44104.1"/>
    <property type="molecule type" value="Genomic_DNA"/>
</dbReference>
<dbReference type="PROSITE" id="PS00178">
    <property type="entry name" value="AA_TRNA_LIGASE_I"/>
    <property type="match status" value="1"/>
</dbReference>
<evidence type="ECO:0000256" key="3">
    <source>
        <dbReference type="ARBA" id="ARBA00022598"/>
    </source>
</evidence>
<organism evidence="14 15">
    <name type="scientific">Flagellimonas maritima</name>
    <dbReference type="NCBI Taxonomy" id="1383885"/>
    <lineage>
        <taxon>Bacteria</taxon>
        <taxon>Pseudomonadati</taxon>
        <taxon>Bacteroidota</taxon>
        <taxon>Flavobacteriia</taxon>
        <taxon>Flavobacteriales</taxon>
        <taxon>Flavobacteriaceae</taxon>
        <taxon>Flagellimonas</taxon>
    </lineage>
</organism>
<evidence type="ECO:0000256" key="7">
    <source>
        <dbReference type="ARBA" id="ARBA00022917"/>
    </source>
</evidence>
<dbReference type="PANTHER" id="PTHR11766:SF0">
    <property type="entry name" value="TYROSINE--TRNA LIGASE, MITOCHONDRIAL"/>
    <property type="match status" value="1"/>
</dbReference>
<feature type="binding site" evidence="11">
    <location>
        <position position="178"/>
    </location>
    <ligand>
        <name>L-tyrosine</name>
        <dbReference type="ChEBI" id="CHEBI:58315"/>
    </ligand>
</feature>
<reference evidence="14 15" key="1">
    <citation type="submission" date="2018-06" db="EMBL/GenBank/DDBJ databases">
        <title>Spongiibacterium sp. HME9304 Genome sequencing and assembly.</title>
        <authorList>
            <person name="Kang H."/>
            <person name="Kim H."/>
            <person name="Joh K."/>
        </authorList>
    </citation>
    <scope>NUCLEOTIDE SEQUENCE [LARGE SCALE GENOMIC DNA]</scope>
    <source>
        <strain evidence="14 15">HME9304</strain>
    </source>
</reference>
<evidence type="ECO:0000256" key="2">
    <source>
        <dbReference type="ARBA" id="ARBA00022490"/>
    </source>
</evidence>
<dbReference type="GO" id="GO:0042803">
    <property type="term" value="F:protein homodimerization activity"/>
    <property type="evidence" value="ECO:0007669"/>
    <property type="project" value="UniProtKB-ARBA"/>
</dbReference>
<dbReference type="Gene3D" id="3.40.50.620">
    <property type="entry name" value="HUPs"/>
    <property type="match status" value="1"/>
</dbReference>
<keyword evidence="5 11" id="KW-0067">ATP-binding</keyword>
<dbReference type="InterPro" id="IPR014729">
    <property type="entry name" value="Rossmann-like_a/b/a_fold"/>
</dbReference>
<dbReference type="InterPro" id="IPR024107">
    <property type="entry name" value="Tyr-tRNA-ligase_bac_1"/>
</dbReference>
<evidence type="ECO:0000259" key="13">
    <source>
        <dbReference type="Pfam" id="PF22421"/>
    </source>
</evidence>
<comment type="subunit">
    <text evidence="11">Homodimer.</text>
</comment>
<dbReference type="InterPro" id="IPR036986">
    <property type="entry name" value="S4_RNA-bd_sf"/>
</dbReference>